<gene>
    <name evidence="1" type="ORF">JCM17845_15580</name>
</gene>
<dbReference type="Proteomes" id="UP000325187">
    <property type="component" value="Unassembled WGS sequence"/>
</dbReference>
<dbReference type="AlphaFoldDB" id="A0A5A7MZS0"/>
<keyword evidence="2" id="KW-1185">Reference proteome</keyword>
<dbReference type="EMBL" id="BKCM01000007">
    <property type="protein sequence ID" value="GER00935.1"/>
    <property type="molecule type" value="Genomic_DNA"/>
</dbReference>
<comment type="caution">
    <text evidence="1">The sequence shown here is derived from an EMBL/GenBank/DDBJ whole genome shotgun (WGS) entry which is preliminary data.</text>
</comment>
<evidence type="ECO:0000313" key="2">
    <source>
        <dbReference type="Proteomes" id="UP000325187"/>
    </source>
</evidence>
<proteinExistence type="predicted"/>
<name>A0A5A7MZS0_9PROT</name>
<dbReference type="Gene3D" id="2.60.120.560">
    <property type="entry name" value="Exo-inulinase, domain 1"/>
    <property type="match status" value="1"/>
</dbReference>
<accession>A0A5A7MZS0</accession>
<sequence>MAFLEVFSDQFESSPAGTNLTAHTPDTAGNGYVSELGGNITIHSPDTTLGQHARGASGVHIYQLIGAFNDDQEASYVIASKGATNTVRVLVRASMATDVSGYGVDISSGNKVRVLRLDDGVTTVIGESAVEAFSDGLITMTIRAEGDVITAIASDGVVTLQATATDTTYRTGAPRLRIFGFKWIDNLVLSTQAAGGGRDDLVGVGLTAGYRLNTPAAGQVVRAPVPLAQRHFFAWAASSNPPLSVRGLVVSYRLSKPAVGQVHRLTGAGVQFGMRVSRPLSAGRNDLSSAGIAFGYRLSTPSVGEIVTNHLTGVGIAVAYRLSTPAVGQIHALTGVGIAAAYRLSTPAVKQIHALTGAGITTAYRLSTPAVDAFFPAEHYEPVRLLATAPDGAVSAQVVVIADANVDGLLRLDNFRSDVAVRDSDVDILGTTNAEIILGSIDANSNSIISLASTVTLQGGQLTSLSQADIRTQARISGLESGVSGLADTQVQIQSQVTSQGDSITANSVAITSLQNTVSNQGSDLTATANALDSLKTTVTSQGDSITALSSAQTSTQAQVTDLGGTVSNQVLTLISQQSAITVIDGRVETVESNIGLRIDQDGRVIGRIDLSGSNGTSNLDFMADTIRFFDGTSAKPIMQVTEGQLEICGDLVATGSIRANAITLTEQRDSTSAISLVSGGFETWTSVPGLSATVASDIGDVIEVSTTLTPWANNAGGSAWLIAARLLRNGTPVANSGVLMEWDSIASGSLSIATPFQARYNGTGGNDLLQVQVRVSAASSGKASMPPALEIRRGRMEVRRLRR</sequence>
<protein>
    <submittedName>
        <fullName evidence="1">Uncharacterized protein</fullName>
    </submittedName>
</protein>
<evidence type="ECO:0000313" key="1">
    <source>
        <dbReference type="EMBL" id="GER00935.1"/>
    </source>
</evidence>
<organism evidence="1 2">
    <name type="scientific">Iodidimonas gelatinilytica</name>
    <dbReference type="NCBI Taxonomy" id="1236966"/>
    <lineage>
        <taxon>Bacteria</taxon>
        <taxon>Pseudomonadati</taxon>
        <taxon>Pseudomonadota</taxon>
        <taxon>Alphaproteobacteria</taxon>
        <taxon>Iodidimonadales</taxon>
        <taxon>Iodidimonadaceae</taxon>
        <taxon>Iodidimonas</taxon>
    </lineage>
</organism>
<reference evidence="1 2" key="1">
    <citation type="submission" date="2019-09" db="EMBL/GenBank/DDBJ databases">
        <title>NBRP : Genome information of microbial organism related human and environment.</title>
        <authorList>
            <person name="Hattori M."/>
            <person name="Oshima K."/>
            <person name="Inaba H."/>
            <person name="Suda W."/>
            <person name="Sakamoto M."/>
            <person name="Iino T."/>
            <person name="Kitahara M."/>
            <person name="Oshida Y."/>
            <person name="Iida T."/>
            <person name="Kudo T."/>
            <person name="Itoh T."/>
            <person name="Ohkuma M."/>
        </authorList>
    </citation>
    <scope>NUCLEOTIDE SEQUENCE [LARGE SCALE GENOMIC DNA]</scope>
    <source>
        <strain evidence="1 2">Mie-1</strain>
    </source>
</reference>
<dbReference type="RefSeq" id="WP_150002292.1">
    <property type="nucleotide sequence ID" value="NZ_BKCM01000007.1"/>
</dbReference>